<dbReference type="SUPFAM" id="SSF56112">
    <property type="entry name" value="Protein kinase-like (PK-like)"/>
    <property type="match status" value="1"/>
</dbReference>
<accession>A0A090MMZ7</accession>
<evidence type="ECO:0000259" key="1">
    <source>
        <dbReference type="PROSITE" id="PS50011"/>
    </source>
</evidence>
<dbReference type="GO" id="GO:0005524">
    <property type="term" value="F:ATP binding"/>
    <property type="evidence" value="ECO:0007669"/>
    <property type="project" value="InterPro"/>
</dbReference>
<dbReference type="AlphaFoldDB" id="A0A090MMZ7"/>
<dbReference type="Pfam" id="PF00069">
    <property type="entry name" value="Pkinase"/>
    <property type="match status" value="1"/>
</dbReference>
<dbReference type="CTD" id="36384224"/>
<evidence type="ECO:0000313" key="4">
    <source>
        <dbReference type="WBParaSite" id="SRAE_X000116400.1"/>
    </source>
</evidence>
<dbReference type="RefSeq" id="XP_024498627.1">
    <property type="nucleotide sequence ID" value="XM_024645874.1"/>
</dbReference>
<evidence type="ECO:0000313" key="2">
    <source>
        <dbReference type="EMBL" id="CEF59416.1"/>
    </source>
</evidence>
<dbReference type="PROSITE" id="PS50011">
    <property type="entry name" value="PROTEIN_KINASE_DOM"/>
    <property type="match status" value="1"/>
</dbReference>
<reference evidence="3" key="2">
    <citation type="submission" date="2014-09" db="EMBL/GenBank/DDBJ databases">
        <authorList>
            <person name="Martin A.A."/>
        </authorList>
    </citation>
    <scope>NUCLEOTIDE SEQUENCE</scope>
    <source>
        <strain evidence="3">ED321</strain>
    </source>
</reference>
<dbReference type="InterPro" id="IPR050235">
    <property type="entry name" value="CK1_Ser-Thr_kinase"/>
</dbReference>
<dbReference type="EMBL" id="LN609396">
    <property type="protein sequence ID" value="CEF59416.1"/>
    <property type="molecule type" value="Genomic_DNA"/>
</dbReference>
<dbReference type="GO" id="GO:0004672">
    <property type="term" value="F:protein kinase activity"/>
    <property type="evidence" value="ECO:0007669"/>
    <property type="project" value="InterPro"/>
</dbReference>
<dbReference type="OMA" id="NQYENEP"/>
<dbReference type="GeneID" id="36384224"/>
<dbReference type="InterPro" id="IPR011009">
    <property type="entry name" value="Kinase-like_dom_sf"/>
</dbReference>
<dbReference type="InterPro" id="IPR000719">
    <property type="entry name" value="Prot_kinase_dom"/>
</dbReference>
<dbReference type="WBParaSite" id="SRAE_X000116400.1">
    <property type="protein sequence ID" value="SRAE_X000116400.1"/>
    <property type="gene ID" value="WBGene00266730"/>
</dbReference>
<dbReference type="SMART" id="SM00220">
    <property type="entry name" value="S_TKc"/>
    <property type="match status" value="1"/>
</dbReference>
<reference evidence="2" key="1">
    <citation type="submission" date="2014-09" db="EMBL/GenBank/DDBJ databases">
        <authorList>
            <person name="Aslett A.Martin."/>
        </authorList>
    </citation>
    <scope>NUCLEOTIDE SEQUENCE</scope>
    <source>
        <strain evidence="2">ED321 Heterogonic</strain>
    </source>
</reference>
<protein>
    <submittedName>
        <fullName evidence="2 4">Asator</fullName>
    </submittedName>
</protein>
<evidence type="ECO:0000313" key="3">
    <source>
        <dbReference type="Proteomes" id="UP000035682"/>
    </source>
</evidence>
<gene>
    <name evidence="2 4 5" type="ORF">SRAE_X000116400</name>
</gene>
<reference evidence="4" key="3">
    <citation type="submission" date="2020-12" db="UniProtKB">
        <authorList>
            <consortium name="WormBaseParasite"/>
        </authorList>
    </citation>
    <scope>IDENTIFICATION</scope>
</reference>
<name>A0A090MMZ7_STRRB</name>
<proteinExistence type="predicted"/>
<keyword evidence="3" id="KW-1185">Reference proteome</keyword>
<dbReference type="OrthoDB" id="5979581at2759"/>
<dbReference type="Proteomes" id="UP000035682">
    <property type="component" value="Unplaced"/>
</dbReference>
<feature type="domain" description="Protein kinase" evidence="1">
    <location>
        <begin position="17"/>
        <end position="334"/>
    </location>
</feature>
<dbReference type="PANTHER" id="PTHR11909">
    <property type="entry name" value="CASEIN KINASE-RELATED"/>
    <property type="match status" value="1"/>
</dbReference>
<organism evidence="2">
    <name type="scientific">Strongyloides ratti</name>
    <name type="common">Parasitic roundworm</name>
    <dbReference type="NCBI Taxonomy" id="34506"/>
    <lineage>
        <taxon>Eukaryota</taxon>
        <taxon>Metazoa</taxon>
        <taxon>Ecdysozoa</taxon>
        <taxon>Nematoda</taxon>
        <taxon>Chromadorea</taxon>
        <taxon>Rhabditida</taxon>
        <taxon>Tylenchina</taxon>
        <taxon>Panagrolaimomorpha</taxon>
        <taxon>Strongyloidoidea</taxon>
        <taxon>Strongyloididae</taxon>
        <taxon>Strongyloides</taxon>
    </lineage>
</organism>
<evidence type="ECO:0000313" key="5">
    <source>
        <dbReference type="WormBase" id="SRAE_X000116400"/>
    </source>
</evidence>
<dbReference type="WormBase" id="SRAE_X000116400">
    <property type="protein sequence ID" value="SRP06526"/>
    <property type="gene ID" value="WBGene00266730"/>
</dbReference>
<dbReference type="Gene3D" id="1.10.510.10">
    <property type="entry name" value="Transferase(Phosphotransferase) domain 1"/>
    <property type="match status" value="1"/>
</dbReference>
<sequence>MENKEFVKLGDILHNRFKVINRLGKGGCGAVYECLDTKTKTNVAMKIEAGGEGAESTLKMEFEILKALENKRNVAKIIFGQKKQEFCYIVMTLLGKNLNDLLILCGSFKISTLARIGVQLLYGLKNLHDVGFIHRDMKPGNIAIGRSGVNQKIIHILDFGLSRRFKEKGNSGRLIPSRKVVLFRGTILYCSLNAQDQKEQTRGDDLISLAYLLGSFIKPLPWEVAADKLEVTLFKEALRGKDLFPGIQSLSDFYEYVKNLNQYENEPDYEKIFHFFNKIILETKVKFSDPYEWEAILDKETESKKKKPNQSVQVNDPKKADLDNIYVVNHFKRS</sequence>